<evidence type="ECO:0000256" key="1">
    <source>
        <dbReference type="SAM" id="Phobius"/>
    </source>
</evidence>
<dbReference type="EMBL" id="JACOOZ010000006">
    <property type="protein sequence ID" value="MBC5668192.1"/>
    <property type="molecule type" value="Genomic_DNA"/>
</dbReference>
<reference evidence="2 3" key="1">
    <citation type="submission" date="2020-08" db="EMBL/GenBank/DDBJ databases">
        <title>Genome public.</title>
        <authorList>
            <person name="Liu C."/>
            <person name="Sun Q."/>
        </authorList>
    </citation>
    <scope>NUCLEOTIDE SEQUENCE [LARGE SCALE GENOMIC DNA]</scope>
    <source>
        <strain evidence="2 3">BX4</strain>
    </source>
</reference>
<proteinExistence type="predicted"/>
<keyword evidence="1" id="KW-0472">Membrane</keyword>
<comment type="caution">
    <text evidence="2">The sequence shown here is derived from an EMBL/GenBank/DDBJ whole genome shotgun (WGS) entry which is preliminary data.</text>
</comment>
<organism evidence="2 3">
    <name type="scientific">Eubacterium segne</name>
    <dbReference type="NCBI Taxonomy" id="2763045"/>
    <lineage>
        <taxon>Bacteria</taxon>
        <taxon>Bacillati</taxon>
        <taxon>Bacillota</taxon>
        <taxon>Clostridia</taxon>
        <taxon>Eubacteriales</taxon>
        <taxon>Eubacteriaceae</taxon>
        <taxon>Eubacterium</taxon>
    </lineage>
</organism>
<dbReference type="Proteomes" id="UP000597877">
    <property type="component" value="Unassembled WGS sequence"/>
</dbReference>
<evidence type="ECO:0000313" key="3">
    <source>
        <dbReference type="Proteomes" id="UP000597877"/>
    </source>
</evidence>
<keyword evidence="1" id="KW-0812">Transmembrane</keyword>
<protein>
    <submittedName>
        <fullName evidence="2">Uncharacterized protein</fullName>
    </submittedName>
</protein>
<name>A0ABR7F3M2_9FIRM</name>
<keyword evidence="1" id="KW-1133">Transmembrane helix</keyword>
<accession>A0ABR7F3M2</accession>
<evidence type="ECO:0000313" key="2">
    <source>
        <dbReference type="EMBL" id="MBC5668192.1"/>
    </source>
</evidence>
<gene>
    <name evidence="2" type="ORF">H8S00_09375</name>
</gene>
<sequence length="149" mass="17364">MNIGKKFFKHIKIVNILVCIFLTIVLVPAMVMNICEGKWKIVLLCILAIEMGGGIMLFLFRHYQNMVIGVHLVNGETVEIVTNKEIFRYKIGQVSKIEKESGRICIYCCGEKGERKFTYQTIYFVKEHMPDIKSWKRKLIYTTFVGFDE</sequence>
<dbReference type="RefSeq" id="WP_021953796.1">
    <property type="nucleotide sequence ID" value="NZ_JACOOZ010000006.1"/>
</dbReference>
<feature type="transmembrane region" description="Helical" evidence="1">
    <location>
        <begin position="12"/>
        <end position="35"/>
    </location>
</feature>
<keyword evidence="3" id="KW-1185">Reference proteome</keyword>
<feature type="transmembrane region" description="Helical" evidence="1">
    <location>
        <begin position="41"/>
        <end position="60"/>
    </location>
</feature>